<reference evidence="2" key="1">
    <citation type="submission" date="2020-10" db="EMBL/GenBank/DDBJ databases">
        <title>Diversity and distribution of actinomycetes associated with coral in the coast of Hainan.</title>
        <authorList>
            <person name="Li F."/>
        </authorList>
    </citation>
    <scope>NUCLEOTIDE SEQUENCE</scope>
    <source>
        <strain evidence="2">HNM0983</strain>
    </source>
</reference>
<keyword evidence="1" id="KW-1133">Transmembrane helix</keyword>
<feature type="transmembrane region" description="Helical" evidence="1">
    <location>
        <begin position="146"/>
        <end position="171"/>
    </location>
</feature>
<accession>A0A929BAN0</accession>
<evidence type="ECO:0000256" key="1">
    <source>
        <dbReference type="SAM" id="Phobius"/>
    </source>
</evidence>
<keyword evidence="1" id="KW-0472">Membrane</keyword>
<name>A0A929BAN0_9PSEU</name>
<keyword evidence="1" id="KW-0812">Transmembrane</keyword>
<feature type="transmembrane region" description="Helical" evidence="1">
    <location>
        <begin position="71"/>
        <end position="95"/>
    </location>
</feature>
<proteinExistence type="predicted"/>
<gene>
    <name evidence="2" type="ORF">IQ251_12530</name>
</gene>
<dbReference type="AlphaFoldDB" id="A0A929BAN0"/>
<comment type="caution">
    <text evidence="2">The sequence shown here is derived from an EMBL/GenBank/DDBJ whole genome shotgun (WGS) entry which is preliminary data.</text>
</comment>
<evidence type="ECO:0008006" key="4">
    <source>
        <dbReference type="Google" id="ProtNLM"/>
    </source>
</evidence>
<feature type="transmembrane region" description="Helical" evidence="1">
    <location>
        <begin position="107"/>
        <end position="126"/>
    </location>
</feature>
<feature type="transmembrane region" description="Helical" evidence="1">
    <location>
        <begin position="29"/>
        <end position="51"/>
    </location>
</feature>
<keyword evidence="3" id="KW-1185">Reference proteome</keyword>
<evidence type="ECO:0000313" key="3">
    <source>
        <dbReference type="Proteomes" id="UP000598360"/>
    </source>
</evidence>
<protein>
    <recommendedName>
        <fullName evidence="4">DUF2269 domain-containing protein</fullName>
    </recommendedName>
</protein>
<dbReference type="EMBL" id="JADEYC010000019">
    <property type="protein sequence ID" value="MBE9375270.1"/>
    <property type="molecule type" value="Genomic_DNA"/>
</dbReference>
<evidence type="ECO:0000313" key="2">
    <source>
        <dbReference type="EMBL" id="MBE9375270.1"/>
    </source>
</evidence>
<dbReference type="RefSeq" id="WP_193928709.1">
    <property type="nucleotide sequence ID" value="NZ_JADEYC010000019.1"/>
</dbReference>
<dbReference type="Proteomes" id="UP000598360">
    <property type="component" value="Unassembled WGS sequence"/>
</dbReference>
<organism evidence="2 3">
    <name type="scientific">Saccharopolyspora montiporae</name>
    <dbReference type="NCBI Taxonomy" id="2781240"/>
    <lineage>
        <taxon>Bacteria</taxon>
        <taxon>Bacillati</taxon>
        <taxon>Actinomycetota</taxon>
        <taxon>Actinomycetes</taxon>
        <taxon>Pseudonocardiales</taxon>
        <taxon>Pseudonocardiaceae</taxon>
        <taxon>Saccharopolyspora</taxon>
    </lineage>
</organism>
<sequence>MRTATTAPPPRVDRRAQPARRLGKVQRQIVLVVHILSAAVWIGLDVALAVLVGTSLLTADPELAAAGFRVLVLLAVWPLLLAGFTCLASGIVLGIGTKYGLLRYWWVALKLLINVVFTALVLVSLRPTVLTAADQARQLAVVVDPGMLRALVFPVIVSAIGLTGAVLLSVVKPWGRIRARLSR</sequence>